<protein>
    <submittedName>
        <fullName evidence="2">Uncharacterized protein</fullName>
    </submittedName>
</protein>
<accession>A0AAN4HB48</accession>
<feature type="transmembrane region" description="Helical" evidence="1">
    <location>
        <begin position="16"/>
        <end position="34"/>
    </location>
</feature>
<name>A0AAN4HB48_BACTU</name>
<keyword evidence="1" id="KW-0472">Membrane</keyword>
<organism evidence="2 3">
    <name type="scientific">Bacillus thuringiensis T01-328</name>
    <dbReference type="NCBI Taxonomy" id="1324966"/>
    <lineage>
        <taxon>Bacteria</taxon>
        <taxon>Bacillati</taxon>
        <taxon>Bacillota</taxon>
        <taxon>Bacilli</taxon>
        <taxon>Bacillales</taxon>
        <taxon>Bacillaceae</taxon>
        <taxon>Bacillus</taxon>
        <taxon>Bacillus cereus group</taxon>
    </lineage>
</organism>
<evidence type="ECO:0000313" key="2">
    <source>
        <dbReference type="EMBL" id="ERH96476.1"/>
    </source>
</evidence>
<dbReference type="EMBL" id="ARXZ02000092">
    <property type="protein sequence ID" value="ERH96476.1"/>
    <property type="molecule type" value="Genomic_DNA"/>
</dbReference>
<dbReference type="AlphaFoldDB" id="A0AAN4HB48"/>
<keyword evidence="1" id="KW-1133">Transmembrane helix</keyword>
<evidence type="ECO:0000313" key="3">
    <source>
        <dbReference type="Proteomes" id="UP000013487"/>
    </source>
</evidence>
<reference evidence="2 3" key="1">
    <citation type="journal article" date="2013" name="Genome Announc.">
        <title>Draft Genome Sequence of Bacillus thuringiensis var. thuringiensis Strain T01-328, a Brazilian Isolate That Produces a Soluble Pesticide Protein, Cry1Ia.</title>
        <authorList>
            <person name="Varani A.M."/>
            <person name="Lemos M.V."/>
            <person name="Fernandes C.C."/>
            <person name="Lemos E.G."/>
            <person name="Alves E.C."/>
            <person name="Desiderio J.A."/>
        </authorList>
    </citation>
    <scope>NUCLEOTIDE SEQUENCE [LARGE SCALE GENOMIC DNA]</scope>
    <source>
        <strain evidence="2 3">T01-328</strain>
    </source>
</reference>
<sequence>MFTENDDTLIVQVKMFWFHLSLIAIGYSIYHWCIS</sequence>
<gene>
    <name evidence="2" type="ORF">BTCBT_007397</name>
</gene>
<proteinExistence type="predicted"/>
<dbReference type="Proteomes" id="UP000013487">
    <property type="component" value="Unassembled WGS sequence"/>
</dbReference>
<evidence type="ECO:0000256" key="1">
    <source>
        <dbReference type="SAM" id="Phobius"/>
    </source>
</evidence>
<keyword evidence="1" id="KW-0812">Transmembrane</keyword>
<comment type="caution">
    <text evidence="2">The sequence shown here is derived from an EMBL/GenBank/DDBJ whole genome shotgun (WGS) entry which is preliminary data.</text>
</comment>